<dbReference type="InterPro" id="IPR012337">
    <property type="entry name" value="RNaseH-like_sf"/>
</dbReference>
<gene>
    <name evidence="1" type="ORF">O181_058730</name>
</gene>
<sequence>KLNGSHTGQALAWSVWESLSKRGLVHRLYSITGDNAANNSAMINALECKFQGVSITWPAEYYYHRCACHVLNLVAKEFLSFMGELTDEDYKFFDNYLVVHQAPIEDSEDEDSPTTKEIQGK</sequence>
<evidence type="ECO:0000313" key="2">
    <source>
        <dbReference type="Proteomes" id="UP000765509"/>
    </source>
</evidence>
<name>A0A9Q3EA90_9BASI</name>
<keyword evidence="2" id="KW-1185">Reference proteome</keyword>
<protein>
    <submittedName>
        <fullName evidence="1">Uncharacterized protein</fullName>
    </submittedName>
</protein>
<dbReference type="OrthoDB" id="3259198at2759"/>
<dbReference type="AlphaFoldDB" id="A0A9Q3EA90"/>
<feature type="non-terminal residue" evidence="1">
    <location>
        <position position="1"/>
    </location>
</feature>
<comment type="caution">
    <text evidence="1">The sequence shown here is derived from an EMBL/GenBank/DDBJ whole genome shotgun (WGS) entry which is preliminary data.</text>
</comment>
<dbReference type="Proteomes" id="UP000765509">
    <property type="component" value="Unassembled WGS sequence"/>
</dbReference>
<proteinExistence type="predicted"/>
<dbReference type="EMBL" id="AVOT02027036">
    <property type="protein sequence ID" value="MBW0519015.1"/>
    <property type="molecule type" value="Genomic_DNA"/>
</dbReference>
<dbReference type="SUPFAM" id="SSF53098">
    <property type="entry name" value="Ribonuclease H-like"/>
    <property type="match status" value="1"/>
</dbReference>
<reference evidence="1" key="1">
    <citation type="submission" date="2021-03" db="EMBL/GenBank/DDBJ databases">
        <title>Draft genome sequence of rust myrtle Austropuccinia psidii MF-1, a brazilian biotype.</title>
        <authorList>
            <person name="Quecine M.C."/>
            <person name="Pachon D.M.R."/>
            <person name="Bonatelli M.L."/>
            <person name="Correr F.H."/>
            <person name="Franceschini L.M."/>
            <person name="Leite T.F."/>
            <person name="Margarido G.R.A."/>
            <person name="Almeida C.A."/>
            <person name="Ferrarezi J.A."/>
            <person name="Labate C.A."/>
        </authorList>
    </citation>
    <scope>NUCLEOTIDE SEQUENCE</scope>
    <source>
        <strain evidence="1">MF-1</strain>
    </source>
</reference>
<evidence type="ECO:0000313" key="1">
    <source>
        <dbReference type="EMBL" id="MBW0519015.1"/>
    </source>
</evidence>
<organism evidence="1 2">
    <name type="scientific">Austropuccinia psidii MF-1</name>
    <dbReference type="NCBI Taxonomy" id="1389203"/>
    <lineage>
        <taxon>Eukaryota</taxon>
        <taxon>Fungi</taxon>
        <taxon>Dikarya</taxon>
        <taxon>Basidiomycota</taxon>
        <taxon>Pucciniomycotina</taxon>
        <taxon>Pucciniomycetes</taxon>
        <taxon>Pucciniales</taxon>
        <taxon>Sphaerophragmiaceae</taxon>
        <taxon>Austropuccinia</taxon>
    </lineage>
</organism>
<accession>A0A9Q3EA90</accession>